<dbReference type="EMBL" id="FOHZ01000002">
    <property type="protein sequence ID" value="SES89214.1"/>
    <property type="molecule type" value="Genomic_DNA"/>
</dbReference>
<sequence length="413" mass="45212">MIRRLIPLFIIIAGIAIFQLLKLTRPEPEPAGQTERSWPVQVMEAEFGAWQPALPVYGEVVAPDLMTVTAPVSGRIAERPVSEGSRVASGDLLVALDPADVQPALQQAEAEVADLRAQIRSEQIRVETDRKALAREQAIRENARRQLERTRSLQGSNLASQRDLDTARDAMEQAELAVTLREQNLAEHPARLDSLEARLQRAEAALTAARRDAERATATALFDGVVARVEVAVGDRVTANSSLLSLYQPRALEVRARIPARFAQALEKALEDDQPVQATSEDQRFRLTLTGFAGESDTRGPLGLFRLREDQAGLRPGDMVPLVVLRPAVDSVVAVPYSALYGSDSLYVMTEEGRMHRVPVEQVGEVLREGGYYDALVRSERLQQGDLIITTHLPNAIEGLKVAVAEASGAETE</sequence>
<dbReference type="STRING" id="430453.SAMN04487962_102212"/>
<evidence type="ECO:0000313" key="4">
    <source>
        <dbReference type="EMBL" id="SES89214.1"/>
    </source>
</evidence>
<dbReference type="Pfam" id="PF25917">
    <property type="entry name" value="BSH_RND"/>
    <property type="match status" value="1"/>
</dbReference>
<keyword evidence="5" id="KW-1185">Reference proteome</keyword>
<dbReference type="AlphaFoldDB" id="A0A1I0A5F2"/>
<dbReference type="PANTHER" id="PTHR30469:SF15">
    <property type="entry name" value="HLYD FAMILY OF SECRETION PROTEINS"/>
    <property type="match status" value="1"/>
</dbReference>
<name>A0A1I0A5F2_9GAMM</name>
<evidence type="ECO:0000256" key="1">
    <source>
        <dbReference type="ARBA" id="ARBA00009477"/>
    </source>
</evidence>
<organism evidence="4 5">
    <name type="scientific">Marinobacter segnicrescens</name>
    <dbReference type="NCBI Taxonomy" id="430453"/>
    <lineage>
        <taxon>Bacteria</taxon>
        <taxon>Pseudomonadati</taxon>
        <taxon>Pseudomonadota</taxon>
        <taxon>Gammaproteobacteria</taxon>
        <taxon>Pseudomonadales</taxon>
        <taxon>Marinobacteraceae</taxon>
        <taxon>Marinobacter</taxon>
    </lineage>
</organism>
<feature type="coiled-coil region" evidence="2">
    <location>
        <begin position="105"/>
        <end position="153"/>
    </location>
</feature>
<dbReference type="Gene3D" id="2.40.50.100">
    <property type="match status" value="2"/>
</dbReference>
<feature type="coiled-coil region" evidence="2">
    <location>
        <begin position="185"/>
        <end position="219"/>
    </location>
</feature>
<gene>
    <name evidence="4" type="ORF">SAMN04487962_102212</name>
</gene>
<comment type="similarity">
    <text evidence="1">Belongs to the membrane fusion protein (MFP) (TC 8.A.1) family.</text>
</comment>
<dbReference type="GO" id="GO:0015562">
    <property type="term" value="F:efflux transmembrane transporter activity"/>
    <property type="evidence" value="ECO:0007669"/>
    <property type="project" value="TreeGrafter"/>
</dbReference>
<evidence type="ECO:0000259" key="3">
    <source>
        <dbReference type="Pfam" id="PF25917"/>
    </source>
</evidence>
<dbReference type="Proteomes" id="UP000198762">
    <property type="component" value="Unassembled WGS sequence"/>
</dbReference>
<dbReference type="Gene3D" id="1.10.287.470">
    <property type="entry name" value="Helix hairpin bin"/>
    <property type="match status" value="1"/>
</dbReference>
<dbReference type="PANTHER" id="PTHR30469">
    <property type="entry name" value="MULTIDRUG RESISTANCE PROTEIN MDTA"/>
    <property type="match status" value="1"/>
</dbReference>
<evidence type="ECO:0000313" key="5">
    <source>
        <dbReference type="Proteomes" id="UP000198762"/>
    </source>
</evidence>
<dbReference type="GO" id="GO:1990281">
    <property type="term" value="C:efflux pump complex"/>
    <property type="evidence" value="ECO:0007669"/>
    <property type="project" value="TreeGrafter"/>
</dbReference>
<feature type="domain" description="Multidrug resistance protein MdtA-like barrel-sandwich hybrid" evidence="3">
    <location>
        <begin position="66"/>
        <end position="242"/>
    </location>
</feature>
<dbReference type="OrthoDB" id="8524475at2"/>
<reference evidence="5" key="1">
    <citation type="submission" date="2016-10" db="EMBL/GenBank/DDBJ databases">
        <authorList>
            <person name="Varghese N."/>
            <person name="Submissions S."/>
        </authorList>
    </citation>
    <scope>NUCLEOTIDE SEQUENCE [LARGE SCALE GENOMIC DNA]</scope>
    <source>
        <strain evidence="5">CGMCC 1.6489</strain>
    </source>
</reference>
<dbReference type="InterPro" id="IPR058625">
    <property type="entry name" value="MdtA-like_BSH"/>
</dbReference>
<evidence type="ECO:0000256" key="2">
    <source>
        <dbReference type="SAM" id="Coils"/>
    </source>
</evidence>
<protein>
    <submittedName>
        <fullName evidence="4">HlyD family secretion protein</fullName>
    </submittedName>
</protein>
<keyword evidence="2" id="KW-0175">Coiled coil</keyword>
<dbReference type="SUPFAM" id="SSF111369">
    <property type="entry name" value="HlyD-like secretion proteins"/>
    <property type="match status" value="2"/>
</dbReference>
<dbReference type="RefSeq" id="WP_091848893.1">
    <property type="nucleotide sequence ID" value="NZ_FOHZ01000002.1"/>
</dbReference>
<accession>A0A1I0A5F2</accession>
<proteinExistence type="inferred from homology"/>